<evidence type="ECO:0000313" key="1">
    <source>
        <dbReference type="EMBL" id="EMJ36010.1"/>
    </source>
</evidence>
<sequence length="42" mass="5024">MVFRIKRESFSDLCLVNGSLNLIDWIIPVNIYFYLALIKEEF</sequence>
<dbReference type="AlphaFoldDB" id="A0A0F6ID85"/>
<protein>
    <submittedName>
        <fullName evidence="1">Uncharacterized protein</fullName>
    </submittedName>
</protein>
<organism evidence="1 2">
    <name type="scientific">Leptospira interrogans str. FPW1039</name>
    <dbReference type="NCBI Taxonomy" id="1193040"/>
    <lineage>
        <taxon>Bacteria</taxon>
        <taxon>Pseudomonadati</taxon>
        <taxon>Spirochaetota</taxon>
        <taxon>Spirochaetia</taxon>
        <taxon>Leptospirales</taxon>
        <taxon>Leptospiraceae</taxon>
        <taxon>Leptospira</taxon>
    </lineage>
</organism>
<reference evidence="1 2" key="1">
    <citation type="submission" date="2013-01" db="EMBL/GenBank/DDBJ databases">
        <authorList>
            <person name="Harkins D.M."/>
            <person name="Durkin A.S."/>
            <person name="Brinkac L.M."/>
            <person name="Haft D.H."/>
            <person name="Selengut J.D."/>
            <person name="Sanka R."/>
            <person name="DePew J."/>
            <person name="Purushe J."/>
            <person name="Peacock S.J."/>
            <person name="Thaipadungpanit J."/>
            <person name="Wuthiekanun V.W."/>
            <person name="Day N.P."/>
            <person name="Vinetz J.M."/>
            <person name="Sutton G.G."/>
            <person name="Nierman W.C."/>
            <person name="Fouts D.E."/>
        </authorList>
    </citation>
    <scope>NUCLEOTIDE SEQUENCE [LARGE SCALE GENOMIC DNA]</scope>
    <source>
        <strain evidence="1 2">FPW1039</strain>
    </source>
</reference>
<accession>A0A0F6ID85</accession>
<dbReference type="Proteomes" id="UP000012164">
    <property type="component" value="Unassembled WGS sequence"/>
</dbReference>
<comment type="caution">
    <text evidence="1">The sequence shown here is derived from an EMBL/GenBank/DDBJ whole genome shotgun (WGS) entry which is preliminary data.</text>
</comment>
<evidence type="ECO:0000313" key="2">
    <source>
        <dbReference type="Proteomes" id="UP000012164"/>
    </source>
</evidence>
<name>A0A0F6ID85_LEPIR</name>
<gene>
    <name evidence="1" type="ORF">LEP1GSC079_3484</name>
</gene>
<dbReference type="EMBL" id="AKWR02000142">
    <property type="protein sequence ID" value="EMJ36010.1"/>
    <property type="molecule type" value="Genomic_DNA"/>
</dbReference>
<proteinExistence type="predicted"/>